<dbReference type="Ensembl" id="ENSHHUT00000039400.1">
    <property type="protein sequence ID" value="ENSHHUP00000037895.1"/>
    <property type="gene ID" value="ENSHHUG00000023701.1"/>
</dbReference>
<dbReference type="STRING" id="62062.ENSHHUP00000037895"/>
<dbReference type="GeneTree" id="ENSGT00910000146654"/>
<dbReference type="Proteomes" id="UP000314982">
    <property type="component" value="Unassembled WGS sequence"/>
</dbReference>
<organism evidence="1 2">
    <name type="scientific">Hucho hucho</name>
    <name type="common">huchen</name>
    <dbReference type="NCBI Taxonomy" id="62062"/>
    <lineage>
        <taxon>Eukaryota</taxon>
        <taxon>Metazoa</taxon>
        <taxon>Chordata</taxon>
        <taxon>Craniata</taxon>
        <taxon>Vertebrata</taxon>
        <taxon>Euteleostomi</taxon>
        <taxon>Actinopterygii</taxon>
        <taxon>Neopterygii</taxon>
        <taxon>Teleostei</taxon>
        <taxon>Protacanthopterygii</taxon>
        <taxon>Salmoniformes</taxon>
        <taxon>Salmonidae</taxon>
        <taxon>Salmoninae</taxon>
        <taxon>Hucho</taxon>
    </lineage>
</organism>
<evidence type="ECO:0000313" key="1">
    <source>
        <dbReference type="Ensembl" id="ENSHHUP00000037895.1"/>
    </source>
</evidence>
<reference evidence="2" key="1">
    <citation type="submission" date="2018-06" db="EMBL/GenBank/DDBJ databases">
        <title>Genome assembly of Danube salmon.</title>
        <authorList>
            <person name="Macqueen D.J."/>
            <person name="Gundappa M.K."/>
        </authorList>
    </citation>
    <scope>NUCLEOTIDE SEQUENCE [LARGE SCALE GENOMIC DNA]</scope>
</reference>
<keyword evidence="2" id="KW-1185">Reference proteome</keyword>
<name>A0A4W5MKN7_9TELE</name>
<dbReference type="AlphaFoldDB" id="A0A4W5MKN7"/>
<accession>A0A4W5MKN7</accession>
<evidence type="ECO:0000313" key="2">
    <source>
        <dbReference type="Proteomes" id="UP000314982"/>
    </source>
</evidence>
<protein>
    <submittedName>
        <fullName evidence="1">Uncharacterized protein</fullName>
    </submittedName>
</protein>
<reference evidence="1" key="2">
    <citation type="submission" date="2025-08" db="UniProtKB">
        <authorList>
            <consortium name="Ensembl"/>
        </authorList>
    </citation>
    <scope>IDENTIFICATION</scope>
</reference>
<proteinExistence type="predicted"/>
<dbReference type="SUPFAM" id="SSF140856">
    <property type="entry name" value="USP8 N-terminal domain-like"/>
    <property type="match status" value="1"/>
</dbReference>
<sequence>MPAVSSGAKDLYLSTNLGDLNKKAEVKPDKINTRSTTQLIQIIKALW</sequence>
<reference evidence="1" key="3">
    <citation type="submission" date="2025-09" db="UniProtKB">
        <authorList>
            <consortium name="Ensembl"/>
        </authorList>
    </citation>
    <scope>IDENTIFICATION</scope>
</reference>